<evidence type="ECO:0000259" key="1">
    <source>
        <dbReference type="PROSITE" id="PS50943"/>
    </source>
</evidence>
<feature type="domain" description="HTH cro/C1-type" evidence="1">
    <location>
        <begin position="70"/>
        <end position="104"/>
    </location>
</feature>
<dbReference type="CDD" id="cd00093">
    <property type="entry name" value="HTH_XRE"/>
    <property type="match status" value="1"/>
</dbReference>
<dbReference type="RefSeq" id="WP_079167566.1">
    <property type="nucleotide sequence ID" value="NZ_JBHVRE010000013.1"/>
</dbReference>
<evidence type="ECO:0000313" key="2">
    <source>
        <dbReference type="EMBL" id="MFD3955960.1"/>
    </source>
</evidence>
<accession>A0ABW6DQ55</accession>
<dbReference type="SUPFAM" id="SSF47413">
    <property type="entry name" value="lambda repressor-like DNA-binding domains"/>
    <property type="match status" value="1"/>
</dbReference>
<evidence type="ECO:0000313" key="3">
    <source>
        <dbReference type="Proteomes" id="UP001598300"/>
    </source>
</evidence>
<dbReference type="Pfam" id="PF01381">
    <property type="entry name" value="HTH_3"/>
    <property type="match status" value="1"/>
</dbReference>
<dbReference type="PROSITE" id="PS50943">
    <property type="entry name" value="HTH_CROC1"/>
    <property type="match status" value="1"/>
</dbReference>
<dbReference type="Gene3D" id="1.10.260.40">
    <property type="entry name" value="lambda repressor-like DNA-binding domains"/>
    <property type="match status" value="1"/>
</dbReference>
<dbReference type="InterPro" id="IPR001387">
    <property type="entry name" value="Cro/C1-type_HTH"/>
</dbReference>
<comment type="caution">
    <text evidence="2">The sequence shown here is derived from an EMBL/GenBank/DDBJ whole genome shotgun (WGS) entry which is preliminary data.</text>
</comment>
<dbReference type="Proteomes" id="UP001598300">
    <property type="component" value="Unassembled WGS sequence"/>
</dbReference>
<gene>
    <name evidence="2" type="ORF">ACFWR3_07715</name>
</gene>
<proteinExistence type="predicted"/>
<organism evidence="2 3">
    <name type="scientific">Streptomyces bacillaris</name>
    <dbReference type="NCBI Taxonomy" id="68179"/>
    <lineage>
        <taxon>Bacteria</taxon>
        <taxon>Bacillati</taxon>
        <taxon>Actinomycetota</taxon>
        <taxon>Actinomycetes</taxon>
        <taxon>Kitasatosporales</taxon>
        <taxon>Streptomycetaceae</taxon>
        <taxon>Streptomyces</taxon>
    </lineage>
</organism>
<reference evidence="2 3" key="1">
    <citation type="submission" date="2024-09" db="EMBL/GenBank/DDBJ databases">
        <title>The Natural Products Discovery Center: Release of the First 8490 Sequenced Strains for Exploring Actinobacteria Biosynthetic Diversity.</title>
        <authorList>
            <person name="Kalkreuter E."/>
            <person name="Kautsar S.A."/>
            <person name="Yang D."/>
            <person name="Bader C.D."/>
            <person name="Teijaro C.N."/>
            <person name="Fluegel L."/>
            <person name="Davis C.M."/>
            <person name="Simpson J.R."/>
            <person name="Lauterbach L."/>
            <person name="Steele A.D."/>
            <person name="Gui C."/>
            <person name="Meng S."/>
            <person name="Li G."/>
            <person name="Viehrig K."/>
            <person name="Ye F."/>
            <person name="Su P."/>
            <person name="Kiefer A.F."/>
            <person name="Nichols A."/>
            <person name="Cepeda A.J."/>
            <person name="Yan W."/>
            <person name="Fan B."/>
            <person name="Jiang Y."/>
            <person name="Adhikari A."/>
            <person name="Zheng C.-J."/>
            <person name="Schuster L."/>
            <person name="Cowan T.M."/>
            <person name="Smanski M.J."/>
            <person name="Chevrette M.G."/>
            <person name="De Carvalho L.P.S."/>
            <person name="Shen B."/>
        </authorList>
    </citation>
    <scope>NUCLEOTIDE SEQUENCE [LARGE SCALE GENOMIC DNA]</scope>
    <source>
        <strain evidence="2 3">NPDC058584</strain>
    </source>
</reference>
<sequence>MVRSLQRSASVGLHLQCVRGDDVSAAKGRKAIIVGSTGDQVRANLLRLRTVRRLSTVKLSAKLREAGRPIPPSGITRIEKGERRVDVDDLLALAQTLQVPYAQLIEPPPPCPSCQGAPPIGFSCNECGASA</sequence>
<dbReference type="InterPro" id="IPR010982">
    <property type="entry name" value="Lambda_DNA-bd_dom_sf"/>
</dbReference>
<dbReference type="EMBL" id="JBHXPM010000005">
    <property type="protein sequence ID" value="MFD3955960.1"/>
    <property type="molecule type" value="Genomic_DNA"/>
</dbReference>
<name>A0ABW6DQ55_9ACTN</name>
<keyword evidence="3" id="KW-1185">Reference proteome</keyword>
<protein>
    <submittedName>
        <fullName evidence="2">Helix-turn-helix domain-containing protein</fullName>
    </submittedName>
</protein>